<feature type="chain" id="PRO_5039489653" description="DUF998 domain-containing protein" evidence="2">
    <location>
        <begin position="24"/>
        <end position="211"/>
    </location>
</feature>
<keyword evidence="1" id="KW-0812">Transmembrane</keyword>
<dbReference type="Pfam" id="PF06197">
    <property type="entry name" value="DUF998"/>
    <property type="match status" value="1"/>
</dbReference>
<dbReference type="AlphaFoldDB" id="A0A8J3XV08"/>
<dbReference type="EMBL" id="BOOR01000011">
    <property type="protein sequence ID" value="GII53809.1"/>
    <property type="molecule type" value="Genomic_DNA"/>
</dbReference>
<keyword evidence="1" id="KW-1133">Transmembrane helix</keyword>
<evidence type="ECO:0000313" key="3">
    <source>
        <dbReference type="EMBL" id="GII53809.1"/>
    </source>
</evidence>
<gene>
    <name evidence="3" type="ORF">Pth03_21980</name>
</gene>
<feature type="transmembrane region" description="Helical" evidence="1">
    <location>
        <begin position="139"/>
        <end position="159"/>
    </location>
</feature>
<comment type="caution">
    <text evidence="3">The sequence shown here is derived from an EMBL/GenBank/DDBJ whole genome shotgun (WGS) entry which is preliminary data.</text>
</comment>
<reference evidence="3" key="1">
    <citation type="submission" date="2021-01" db="EMBL/GenBank/DDBJ databases">
        <title>Whole genome shotgun sequence of Planotetraspora thailandica NBRC 104271.</title>
        <authorList>
            <person name="Komaki H."/>
            <person name="Tamura T."/>
        </authorList>
    </citation>
    <scope>NUCLEOTIDE SEQUENCE</scope>
    <source>
        <strain evidence="3">NBRC 104271</strain>
    </source>
</reference>
<keyword evidence="1" id="KW-0472">Membrane</keyword>
<sequence>MVKRLYPVIACAGILFAVISVVAAQVNAGPTLDPVTMTISEFASRYDGFMIETAMAVLGLSSLALVAGLRAVRAPIDGWPAALMTVWSGSLVAAAIVPGSAAGAHLALSVPAFVSIPVAAVQLAGRLGADARWSATGRVVEWLALVAGIALAAITYVALPGHGVMIGLVERLLLTAEVSILFVLAVRLLRLTWAAVPREMPAQERHVAALR</sequence>
<dbReference type="InterPro" id="IPR009339">
    <property type="entry name" value="DUF998"/>
</dbReference>
<feature type="transmembrane region" description="Helical" evidence="1">
    <location>
        <begin position="106"/>
        <end position="127"/>
    </location>
</feature>
<accession>A0A8J3XV08</accession>
<feature type="transmembrane region" description="Helical" evidence="1">
    <location>
        <begin position="171"/>
        <end position="189"/>
    </location>
</feature>
<feature type="signal peptide" evidence="2">
    <location>
        <begin position="1"/>
        <end position="23"/>
    </location>
</feature>
<name>A0A8J3XV08_9ACTN</name>
<dbReference type="RefSeq" id="WP_203944063.1">
    <property type="nucleotide sequence ID" value="NZ_BOOR01000011.1"/>
</dbReference>
<protein>
    <recommendedName>
        <fullName evidence="5">DUF998 domain-containing protein</fullName>
    </recommendedName>
</protein>
<keyword evidence="2" id="KW-0732">Signal</keyword>
<feature type="transmembrane region" description="Helical" evidence="1">
    <location>
        <begin position="48"/>
        <end position="69"/>
    </location>
</feature>
<evidence type="ECO:0000256" key="1">
    <source>
        <dbReference type="SAM" id="Phobius"/>
    </source>
</evidence>
<evidence type="ECO:0000256" key="2">
    <source>
        <dbReference type="SAM" id="SignalP"/>
    </source>
</evidence>
<evidence type="ECO:0000313" key="4">
    <source>
        <dbReference type="Proteomes" id="UP000605992"/>
    </source>
</evidence>
<proteinExistence type="predicted"/>
<dbReference type="Proteomes" id="UP000605992">
    <property type="component" value="Unassembled WGS sequence"/>
</dbReference>
<evidence type="ECO:0008006" key="5">
    <source>
        <dbReference type="Google" id="ProtNLM"/>
    </source>
</evidence>
<organism evidence="3 4">
    <name type="scientific">Planotetraspora thailandica</name>
    <dbReference type="NCBI Taxonomy" id="487172"/>
    <lineage>
        <taxon>Bacteria</taxon>
        <taxon>Bacillati</taxon>
        <taxon>Actinomycetota</taxon>
        <taxon>Actinomycetes</taxon>
        <taxon>Streptosporangiales</taxon>
        <taxon>Streptosporangiaceae</taxon>
        <taxon>Planotetraspora</taxon>
    </lineage>
</organism>
<keyword evidence="4" id="KW-1185">Reference proteome</keyword>
<feature type="transmembrane region" description="Helical" evidence="1">
    <location>
        <begin position="81"/>
        <end position="100"/>
    </location>
</feature>